<dbReference type="EMBL" id="LBPP01000022">
    <property type="protein sequence ID" value="KKP59898.1"/>
    <property type="molecule type" value="Genomic_DNA"/>
</dbReference>
<comment type="caution">
    <text evidence="1">The sequence shown here is derived from an EMBL/GenBank/DDBJ whole genome shotgun (WGS) entry which is preliminary data.</text>
</comment>
<evidence type="ECO:0000313" key="1">
    <source>
        <dbReference type="EMBL" id="KKP59898.1"/>
    </source>
</evidence>
<gene>
    <name evidence="1" type="ORF">UR54_C0022G0008</name>
</gene>
<evidence type="ECO:0000313" key="2">
    <source>
        <dbReference type="Proteomes" id="UP000034688"/>
    </source>
</evidence>
<reference evidence="1 2" key="1">
    <citation type="journal article" date="2015" name="Nature">
        <title>rRNA introns, odd ribosomes, and small enigmatic genomes across a large radiation of phyla.</title>
        <authorList>
            <person name="Brown C.T."/>
            <person name="Hug L.A."/>
            <person name="Thomas B.C."/>
            <person name="Sharon I."/>
            <person name="Castelle C.J."/>
            <person name="Singh A."/>
            <person name="Wilkins M.J."/>
            <person name="Williams K.H."/>
            <person name="Banfield J.F."/>
        </authorList>
    </citation>
    <scope>NUCLEOTIDE SEQUENCE [LARGE SCALE GENOMIC DNA]</scope>
</reference>
<organism evidence="1 2">
    <name type="scientific">Candidatus Roizmanbacteria bacterium GW2011_GWA2_34_18</name>
    <dbReference type="NCBI Taxonomy" id="1618477"/>
    <lineage>
        <taxon>Bacteria</taxon>
        <taxon>Candidatus Roizmaniibacteriota</taxon>
    </lineage>
</organism>
<accession>A0A0G0AS63</accession>
<dbReference type="Proteomes" id="UP000034688">
    <property type="component" value="Unassembled WGS sequence"/>
</dbReference>
<dbReference type="AlphaFoldDB" id="A0A0G0AS63"/>
<sequence>MIWMNEEPISIIKTPPIIGKANALPKIKPMTAKVAPNDNDPVSPKKILAGNILKYKNAINPPNQAAINNEVGTSRIVREITQNPIKVKIKIPLANPSNPSVILTALAKAIITKVENKI</sequence>
<proteinExistence type="predicted"/>
<protein>
    <submittedName>
        <fullName evidence="1">Uncharacterized protein</fullName>
    </submittedName>
</protein>
<name>A0A0G0AS63_9BACT</name>